<dbReference type="Pfam" id="PF04191">
    <property type="entry name" value="PEMT"/>
    <property type="match status" value="2"/>
</dbReference>
<proteinExistence type="predicted"/>
<evidence type="ECO:0000256" key="2">
    <source>
        <dbReference type="ARBA" id="ARBA00022516"/>
    </source>
</evidence>
<evidence type="ECO:0000256" key="3">
    <source>
        <dbReference type="ARBA" id="ARBA00022692"/>
    </source>
</evidence>
<dbReference type="PANTHER" id="PTHR32138:SF0">
    <property type="entry name" value="PHOSPHATIDYLETHANOLAMINE N-METHYLTRANSFERASE"/>
    <property type="match status" value="1"/>
</dbReference>
<name>A0AAV8UFV1_9RHOD</name>
<feature type="region of interest" description="Disordered" evidence="9">
    <location>
        <begin position="694"/>
        <end position="716"/>
    </location>
</feature>
<dbReference type="GO" id="GO:0004608">
    <property type="term" value="F:phosphatidylethanolamine N-methyltransferase activity"/>
    <property type="evidence" value="ECO:0007669"/>
    <property type="project" value="TreeGrafter"/>
</dbReference>
<keyword evidence="5" id="KW-0443">Lipid metabolism</keyword>
<evidence type="ECO:0000256" key="10">
    <source>
        <dbReference type="SAM" id="Phobius"/>
    </source>
</evidence>
<dbReference type="GO" id="GO:0006656">
    <property type="term" value="P:phosphatidylcholine biosynthetic process"/>
    <property type="evidence" value="ECO:0007669"/>
    <property type="project" value="TreeGrafter"/>
</dbReference>
<feature type="transmembrane region" description="Helical" evidence="10">
    <location>
        <begin position="215"/>
        <end position="235"/>
    </location>
</feature>
<dbReference type="Proteomes" id="UP001157974">
    <property type="component" value="Unassembled WGS sequence"/>
</dbReference>
<evidence type="ECO:0000256" key="7">
    <source>
        <dbReference type="ARBA" id="ARBA00023209"/>
    </source>
</evidence>
<dbReference type="InterPro" id="IPR007318">
    <property type="entry name" value="Phopholipid_MeTrfase"/>
</dbReference>
<keyword evidence="3 10" id="KW-0812">Transmembrane</keyword>
<evidence type="ECO:0000256" key="8">
    <source>
        <dbReference type="ARBA" id="ARBA00023264"/>
    </source>
</evidence>
<sequence>MASMKPALVSEGVTEGEKGDVAAKGSECSSSTGEGDVVSGEDDQVPSGYQAYGTTFDGRRFLVPETIDMFELLFTPKNWGLGEIFVVLVNTFNTLTMVLSGYIPTWYFVVTFLFWRVCYNVGIGYILRQQSRDFGFDRFLDGLRPEWNALLRKIATTSISRKLEKTGQKGAKFDREFESWMVFRLISTMILSNDGQTYCILAWKLLQMPAVEDITIWHIFCFVFGTMVCVLSVFAKRDAHDCVGDYAWYWGDFWFRLETSLTFDGVFELFPHPMYTVGYLTYYGLSLITRSHTLLVVSLVAHSLQIFFLAFIEEPHMQKIYGSEEEKAKKVKTGRDELFGLANFFPYRYADISTAVLLGQMVMTALFLNFGSNFYTLQLFIWRTAHWMGLGTIMYLQSTGQFWTNKFASRGYTRDEAFGEWRKLFNTSTIMNNAAFCAFAFRVVGLPYQDLLHALLPENLACIVGGMLLIASSLFVVTSVSESLGPDSWYYGDLFLELKTHEPNYDGLYRYMDNPGSAFGYLGDYGLALLFKSWPLFWISFCSQVLSFAFVFIVEVPHMRRYYKDVRESAGVQKLVNEQISKIYEVPTIKKLTDGVTMRTVKSWSKLREAVESQNETFAVSAREAKAKLLNKRADVITEIRAVAEYLKNHQVAVHASNLSDRAQQQLRYLDQEILELAKRAGLLAEHIEVAQQGHENGFGSSTEGVVPDESEKKTQ</sequence>
<feature type="transmembrane region" description="Helical" evidence="10">
    <location>
        <begin position="430"/>
        <end position="448"/>
    </location>
</feature>
<keyword evidence="6 10" id="KW-0472">Membrane</keyword>
<feature type="region of interest" description="Disordered" evidence="9">
    <location>
        <begin position="1"/>
        <end position="44"/>
    </location>
</feature>
<evidence type="ECO:0000313" key="12">
    <source>
        <dbReference type="Proteomes" id="UP001157974"/>
    </source>
</evidence>
<keyword evidence="2" id="KW-0444">Lipid biosynthesis</keyword>
<keyword evidence="12" id="KW-1185">Reference proteome</keyword>
<keyword evidence="4 10" id="KW-1133">Transmembrane helix</keyword>
<dbReference type="PANTHER" id="PTHR32138">
    <property type="entry name" value="PHOSPHATIDYLETHANOLAMINE N-METHYLTRANSFERASE"/>
    <property type="match status" value="1"/>
</dbReference>
<feature type="transmembrane region" description="Helical" evidence="10">
    <location>
        <begin position="293"/>
        <end position="312"/>
    </location>
</feature>
<dbReference type="AlphaFoldDB" id="A0AAV8UFV1"/>
<feature type="transmembrane region" description="Helical" evidence="10">
    <location>
        <begin position="79"/>
        <end position="99"/>
    </location>
</feature>
<evidence type="ECO:0000256" key="1">
    <source>
        <dbReference type="ARBA" id="ARBA00004127"/>
    </source>
</evidence>
<comment type="subcellular location">
    <subcellularLocation>
        <location evidence="1">Endomembrane system</location>
        <topology evidence="1">Multi-pass membrane protein</topology>
    </subcellularLocation>
</comment>
<evidence type="ECO:0000256" key="9">
    <source>
        <dbReference type="SAM" id="MobiDB-lite"/>
    </source>
</evidence>
<dbReference type="EMBL" id="JAMWBK010000011">
    <property type="protein sequence ID" value="KAJ8901354.1"/>
    <property type="molecule type" value="Genomic_DNA"/>
</dbReference>
<gene>
    <name evidence="11" type="ORF">NDN08_007200</name>
</gene>
<comment type="caution">
    <text evidence="11">The sequence shown here is derived from an EMBL/GenBank/DDBJ whole genome shotgun (WGS) entry which is preliminary data.</text>
</comment>
<keyword evidence="8" id="KW-1208">Phospholipid metabolism</keyword>
<feature type="transmembrane region" description="Helical" evidence="10">
    <location>
        <begin position="460"/>
        <end position="480"/>
    </location>
</feature>
<evidence type="ECO:0000256" key="5">
    <source>
        <dbReference type="ARBA" id="ARBA00023098"/>
    </source>
</evidence>
<feature type="transmembrane region" description="Helical" evidence="10">
    <location>
        <begin position="347"/>
        <end position="368"/>
    </location>
</feature>
<evidence type="ECO:0000256" key="4">
    <source>
        <dbReference type="ARBA" id="ARBA00022989"/>
    </source>
</evidence>
<dbReference type="Gene3D" id="1.20.120.1630">
    <property type="match status" value="1"/>
</dbReference>
<organism evidence="11 12">
    <name type="scientific">Rhodosorus marinus</name>
    <dbReference type="NCBI Taxonomy" id="101924"/>
    <lineage>
        <taxon>Eukaryota</taxon>
        <taxon>Rhodophyta</taxon>
        <taxon>Stylonematophyceae</taxon>
        <taxon>Stylonematales</taxon>
        <taxon>Stylonemataceae</taxon>
        <taxon>Rhodosorus</taxon>
    </lineage>
</organism>
<feature type="transmembrane region" description="Helical" evidence="10">
    <location>
        <begin position="536"/>
        <end position="554"/>
    </location>
</feature>
<feature type="transmembrane region" description="Helical" evidence="10">
    <location>
        <begin position="105"/>
        <end position="127"/>
    </location>
</feature>
<accession>A0AAV8UFV1</accession>
<keyword evidence="7" id="KW-0594">Phospholipid biosynthesis</keyword>
<evidence type="ECO:0008006" key="13">
    <source>
        <dbReference type="Google" id="ProtNLM"/>
    </source>
</evidence>
<reference evidence="11 12" key="1">
    <citation type="journal article" date="2023" name="Nat. Commun.">
        <title>Origin of minicircular mitochondrial genomes in red algae.</title>
        <authorList>
            <person name="Lee Y."/>
            <person name="Cho C.H."/>
            <person name="Lee Y.M."/>
            <person name="Park S.I."/>
            <person name="Yang J.H."/>
            <person name="West J.A."/>
            <person name="Bhattacharya D."/>
            <person name="Yoon H.S."/>
        </authorList>
    </citation>
    <scope>NUCLEOTIDE SEQUENCE [LARGE SCALE GENOMIC DNA]</scope>
    <source>
        <strain evidence="11 12">CCMP1338</strain>
        <tissue evidence="11">Whole cell</tissue>
    </source>
</reference>
<protein>
    <recommendedName>
        <fullName evidence="13">Phosphatidylethanolamine N-methyltransferase</fullName>
    </recommendedName>
</protein>
<dbReference type="GO" id="GO:0012505">
    <property type="term" value="C:endomembrane system"/>
    <property type="evidence" value="ECO:0007669"/>
    <property type="project" value="UniProtKB-SubCell"/>
</dbReference>
<evidence type="ECO:0000313" key="11">
    <source>
        <dbReference type="EMBL" id="KAJ8901354.1"/>
    </source>
</evidence>
<evidence type="ECO:0000256" key="6">
    <source>
        <dbReference type="ARBA" id="ARBA00023136"/>
    </source>
</evidence>